<evidence type="ECO:0000256" key="1">
    <source>
        <dbReference type="SAM" id="SignalP"/>
    </source>
</evidence>
<keyword evidence="1" id="KW-0732">Signal</keyword>
<evidence type="ECO:0000313" key="3">
    <source>
        <dbReference type="Proteomes" id="UP000614601"/>
    </source>
</evidence>
<comment type="caution">
    <text evidence="2">The sequence shown here is derived from an EMBL/GenBank/DDBJ whole genome shotgun (WGS) entry which is preliminary data.</text>
</comment>
<proteinExistence type="predicted"/>
<dbReference type="AlphaFoldDB" id="A0A811KS94"/>
<name>A0A811KS94_9BILA</name>
<dbReference type="EMBL" id="CAJFDH010000004">
    <property type="protein sequence ID" value="CAD5219029.1"/>
    <property type="molecule type" value="Genomic_DNA"/>
</dbReference>
<feature type="signal peptide" evidence="1">
    <location>
        <begin position="1"/>
        <end position="17"/>
    </location>
</feature>
<keyword evidence="3" id="KW-1185">Reference proteome</keyword>
<dbReference type="PANTHER" id="PTHR34150:SF3">
    <property type="entry name" value="CC DOMAIN-CONTAINING PROTEIN"/>
    <property type="match status" value="1"/>
</dbReference>
<reference evidence="2" key="1">
    <citation type="submission" date="2020-09" db="EMBL/GenBank/DDBJ databases">
        <authorList>
            <person name="Kikuchi T."/>
        </authorList>
    </citation>
    <scope>NUCLEOTIDE SEQUENCE</scope>
    <source>
        <strain evidence="2">SH1</strain>
    </source>
</reference>
<dbReference type="Proteomes" id="UP000614601">
    <property type="component" value="Unassembled WGS sequence"/>
</dbReference>
<dbReference type="SMART" id="SM00289">
    <property type="entry name" value="WR1"/>
    <property type="match status" value="5"/>
</dbReference>
<dbReference type="PANTHER" id="PTHR34150">
    <property type="entry name" value="PROTEIN CBG08832-RELATED"/>
    <property type="match status" value="1"/>
</dbReference>
<dbReference type="EMBL" id="CAJFCW020000004">
    <property type="protein sequence ID" value="CAG9112294.1"/>
    <property type="molecule type" value="Genomic_DNA"/>
</dbReference>
<protein>
    <recommendedName>
        <fullName evidence="4">EGF-like domain-containing protein</fullName>
    </recommendedName>
</protein>
<feature type="chain" id="PRO_5036408395" description="EGF-like domain-containing protein" evidence="1">
    <location>
        <begin position="18"/>
        <end position="561"/>
    </location>
</feature>
<organism evidence="2 3">
    <name type="scientific">Bursaphelenchus okinawaensis</name>
    <dbReference type="NCBI Taxonomy" id="465554"/>
    <lineage>
        <taxon>Eukaryota</taxon>
        <taxon>Metazoa</taxon>
        <taxon>Ecdysozoa</taxon>
        <taxon>Nematoda</taxon>
        <taxon>Chromadorea</taxon>
        <taxon>Rhabditida</taxon>
        <taxon>Tylenchina</taxon>
        <taxon>Tylenchomorpha</taxon>
        <taxon>Aphelenchoidea</taxon>
        <taxon>Aphelenchoididae</taxon>
        <taxon>Bursaphelenchus</taxon>
    </lineage>
</organism>
<sequence>MLLSYLLLGSFYITASSNVTTYLCGEPPDQYYSSTPCLSPLAIRQTYNSCPQDTTQIAECNGNNVFCSGLSSNGNQIPGVCYNGACCANVNPVDCLNNQGITTPLRCQSQCPQLAPCDGTSGYCCLHKSRINGLCPTGTMNSGMCTQPNSYCYVNGVQGTCTSNYVCCTNTQQSQCPTGSRPSGTQCQFNNQNCYALTLRGICVSNQCCVYSQDQPQCSGGGTVVGNGNCNQDYECQQVQQMSYCDRNIGRCCAFSQQCQTGETAQGTCNNNMNNQQCQSGNSYGICRSGICCVYQCSSTQSRYNGQTCTTQNQCRTNNYNDVATCENGHCCISTNNINQCPYGTSINYNIRCSRDSECPGSTLGRCVNNYCCVAQNSNGESVCRGYGMSYTGYNCQGNTNICSSQTQTSAVCHDGYCCSYGGVNPGNGVGYCYNGEASQKLCRYRNDCGSDQLCVNGLCCTHTGNEWKFACAGITAVASCTLQGTCSNQMSCTSSNYCCECPYGQSSGSCQHGCPIGYTCATNGYCCPSCANGREPVGSCYESRCSGQNRCSPGNICCPA</sequence>
<gene>
    <name evidence="2" type="ORF">BOKJ2_LOCUS8239</name>
</gene>
<dbReference type="Proteomes" id="UP000783686">
    <property type="component" value="Unassembled WGS sequence"/>
</dbReference>
<evidence type="ECO:0000313" key="2">
    <source>
        <dbReference type="EMBL" id="CAD5219029.1"/>
    </source>
</evidence>
<dbReference type="InterPro" id="IPR006150">
    <property type="entry name" value="Cys_repeat_1"/>
</dbReference>
<dbReference type="OrthoDB" id="5775165at2759"/>
<accession>A0A811KS94</accession>
<evidence type="ECO:0008006" key="4">
    <source>
        <dbReference type="Google" id="ProtNLM"/>
    </source>
</evidence>